<keyword evidence="4" id="KW-1185">Reference proteome</keyword>
<name>A0A1E3T898_9MYCO</name>
<protein>
    <recommendedName>
        <fullName evidence="5">RNA-binding protein</fullName>
    </recommendedName>
</protein>
<gene>
    <name evidence="3" type="ORF">BHQ21_03155</name>
</gene>
<dbReference type="Proteomes" id="UP000094224">
    <property type="component" value="Unassembled WGS sequence"/>
</dbReference>
<evidence type="ECO:0000256" key="2">
    <source>
        <dbReference type="SAM" id="SignalP"/>
    </source>
</evidence>
<feature type="signal peptide" evidence="2">
    <location>
        <begin position="1"/>
        <end position="24"/>
    </location>
</feature>
<evidence type="ECO:0000313" key="3">
    <source>
        <dbReference type="EMBL" id="ODR10113.1"/>
    </source>
</evidence>
<keyword evidence="2" id="KW-0732">Signal</keyword>
<proteinExistence type="predicted"/>
<reference evidence="4" key="1">
    <citation type="submission" date="2016-09" db="EMBL/GenBank/DDBJ databases">
        <authorList>
            <person name="Greninger A.L."/>
            <person name="Jerome K.R."/>
            <person name="Mcnair B."/>
            <person name="Wallis C."/>
            <person name="Fang F."/>
        </authorList>
    </citation>
    <scope>NUCLEOTIDE SEQUENCE [LARGE SCALE GENOMIC DNA]</scope>
    <source>
        <strain evidence="4">BC1_M4</strain>
    </source>
</reference>
<evidence type="ECO:0008006" key="5">
    <source>
        <dbReference type="Google" id="ProtNLM"/>
    </source>
</evidence>
<dbReference type="EMBL" id="MIHC01000003">
    <property type="protein sequence ID" value="ODR10113.1"/>
    <property type="molecule type" value="Genomic_DNA"/>
</dbReference>
<accession>A0A1E3T898</accession>
<sequence length="83" mass="8497">MAGACKLISHLIRPALITAAIVMARDTATARAAPPEVVPMECGITWTMVGKTIIVVPDCAHPVPGGPPPYPEPPPDTGAPPPP</sequence>
<organism evidence="3 4">
    <name type="scientific">Mycobacterium sherrisii</name>
    <dbReference type="NCBI Taxonomy" id="243061"/>
    <lineage>
        <taxon>Bacteria</taxon>
        <taxon>Bacillati</taxon>
        <taxon>Actinomycetota</taxon>
        <taxon>Actinomycetes</taxon>
        <taxon>Mycobacteriales</taxon>
        <taxon>Mycobacteriaceae</taxon>
        <taxon>Mycobacterium</taxon>
        <taxon>Mycobacterium simiae complex</taxon>
    </lineage>
</organism>
<comment type="caution">
    <text evidence="3">The sequence shown here is derived from an EMBL/GenBank/DDBJ whole genome shotgun (WGS) entry which is preliminary data.</text>
</comment>
<feature type="chain" id="PRO_5043144358" description="RNA-binding protein" evidence="2">
    <location>
        <begin position="25"/>
        <end position="83"/>
    </location>
</feature>
<dbReference type="STRING" id="243061.AWC25_08870"/>
<evidence type="ECO:0000256" key="1">
    <source>
        <dbReference type="SAM" id="MobiDB-lite"/>
    </source>
</evidence>
<feature type="region of interest" description="Disordered" evidence="1">
    <location>
        <begin position="64"/>
        <end position="83"/>
    </location>
</feature>
<dbReference type="AlphaFoldDB" id="A0A1E3T898"/>
<evidence type="ECO:0000313" key="4">
    <source>
        <dbReference type="Proteomes" id="UP000094224"/>
    </source>
</evidence>